<keyword evidence="4" id="KW-1185">Reference proteome</keyword>
<keyword evidence="3" id="KW-0808">Transferase</keyword>
<dbReference type="AlphaFoldDB" id="A0A1P8WQ01"/>
<feature type="compositionally biased region" description="Polar residues" evidence="1">
    <location>
        <begin position="197"/>
        <end position="208"/>
    </location>
</feature>
<dbReference type="InterPro" id="IPR008930">
    <property type="entry name" value="Terpenoid_cyclase/PrenylTrfase"/>
</dbReference>
<dbReference type="Proteomes" id="UP000187735">
    <property type="component" value="Chromosome"/>
</dbReference>
<dbReference type="RefSeq" id="WP_077027204.1">
    <property type="nucleotide sequence ID" value="NZ_CP017641.1"/>
</dbReference>
<feature type="region of interest" description="Disordered" evidence="1">
    <location>
        <begin position="197"/>
        <end position="281"/>
    </location>
</feature>
<keyword evidence="2" id="KW-1133">Transmembrane helix</keyword>
<feature type="region of interest" description="Disordered" evidence="1">
    <location>
        <begin position="298"/>
        <end position="340"/>
    </location>
</feature>
<accession>A0A1P8WQ01</accession>
<dbReference type="CDD" id="cd00688">
    <property type="entry name" value="ISOPREN_C2_like"/>
    <property type="match status" value="1"/>
</dbReference>
<protein>
    <submittedName>
        <fullName evidence="3">Prenyltransferase and squalene oxidase repeat</fullName>
    </submittedName>
</protein>
<gene>
    <name evidence="3" type="ORF">Fuma_05810</name>
</gene>
<evidence type="ECO:0000256" key="2">
    <source>
        <dbReference type="SAM" id="Phobius"/>
    </source>
</evidence>
<sequence length="812" mass="89578">MTVLRQLIAKLWHGQQLNGDDIVALVLLLAMVASLSHLFTMLVTRWGDRHILVKSLLASLLVHTVCLLGLEVFDPLDPMSRVTAAEEIRSQQVVTQILAESEDTLALRESGNTPIPDKPTSPDVELARLPTDARIMEPTDVPDREAEMLDSLQADAEDVSQFEQSTAPEAAIRVDAGVEGKRVVAANDMAADIQTMLEQSKSDVYTPSTERRTTKPGDIQPDDQPQERDMSSGKVPQIDTEVVTEDVSIATATSPLPDAVSLPTDETSENIERRTAPLSGADPLEVAGLNVEQPNKRTMPARSFESRLPRPSRAMINDDPGERPVRQSSLSPQTPIPLSTDYDEVRRGETSVHVTDALQSAAAMVNADVNSLRRDDSRSATYKLRNVEQRKEAARRFGGTAESEAAVELSLQWLSRMQSPDGHWDAQTFGAGQVRVDEFGVPRDYAGRDSDTGITALVTLSFLGAGYTHESGKYALNVDRAIHWLISQQDKDGSLAGDARYFARMYCHAMATYALAEALGMQDRMLLDPIVNPSLVFAGPTVANGVSTSFLMQCGVAPFGIAALNGSAYGTYADATAYNLRKVDDVDLRAALLRAVTYTVSQQDPDSGGWRYKFGQEGDISMFGWQMMSLKSASIAGIQINPIVRQRMVDFLNSVRQGEHGGLFGYRRSVLINGKETEPISPVMTAEALFCQQMLGYPRDSATSQEAVQYMLQNMPQLSKLNMYYWYYGTLAMYQYGGQPWEEWNSVVRDTLISEQRRDGAYAGSWDPNGPWGKYGGRLYSTAISTLTLEVYYRLLPLYRMNDRRDDAVGSE</sequence>
<dbReference type="STRING" id="1891926.Fuma_05810"/>
<dbReference type="Gene3D" id="1.50.10.20">
    <property type="match status" value="2"/>
</dbReference>
<feature type="transmembrane region" description="Helical" evidence="2">
    <location>
        <begin position="51"/>
        <end position="70"/>
    </location>
</feature>
<name>A0A1P8WQ01_9PLAN</name>
<organism evidence="3 4">
    <name type="scientific">Fuerstiella marisgermanici</name>
    <dbReference type="NCBI Taxonomy" id="1891926"/>
    <lineage>
        <taxon>Bacteria</taxon>
        <taxon>Pseudomonadati</taxon>
        <taxon>Planctomycetota</taxon>
        <taxon>Planctomycetia</taxon>
        <taxon>Planctomycetales</taxon>
        <taxon>Planctomycetaceae</taxon>
        <taxon>Fuerstiella</taxon>
    </lineage>
</organism>
<dbReference type="KEGG" id="fmr:Fuma_05810"/>
<dbReference type="GO" id="GO:0016740">
    <property type="term" value="F:transferase activity"/>
    <property type="evidence" value="ECO:0007669"/>
    <property type="project" value="UniProtKB-KW"/>
</dbReference>
<evidence type="ECO:0000313" key="4">
    <source>
        <dbReference type="Proteomes" id="UP000187735"/>
    </source>
</evidence>
<keyword evidence="2" id="KW-0812">Transmembrane</keyword>
<evidence type="ECO:0000313" key="3">
    <source>
        <dbReference type="EMBL" id="APZ96142.1"/>
    </source>
</evidence>
<reference evidence="3 4" key="1">
    <citation type="journal article" date="2016" name="Front. Microbiol.">
        <title>Fuerstia marisgermanicae gen. nov., sp. nov., an Unusual Member of the Phylum Planctomycetes from the German Wadden Sea.</title>
        <authorList>
            <person name="Kohn T."/>
            <person name="Heuer A."/>
            <person name="Jogler M."/>
            <person name="Vollmers J."/>
            <person name="Boedeker C."/>
            <person name="Bunk B."/>
            <person name="Rast P."/>
            <person name="Borchert D."/>
            <person name="Glockner I."/>
            <person name="Freese H.M."/>
            <person name="Klenk H.P."/>
            <person name="Overmann J."/>
            <person name="Kaster A.K."/>
            <person name="Rohde M."/>
            <person name="Wiegand S."/>
            <person name="Jogler C."/>
        </authorList>
    </citation>
    <scope>NUCLEOTIDE SEQUENCE [LARGE SCALE GENOMIC DNA]</scope>
    <source>
        <strain evidence="3 4">NH11</strain>
    </source>
</reference>
<proteinExistence type="predicted"/>
<evidence type="ECO:0000256" key="1">
    <source>
        <dbReference type="SAM" id="MobiDB-lite"/>
    </source>
</evidence>
<keyword evidence="2" id="KW-0472">Membrane</keyword>
<feature type="compositionally biased region" description="Polar residues" evidence="1">
    <location>
        <begin position="326"/>
        <end position="337"/>
    </location>
</feature>
<feature type="transmembrane region" description="Helical" evidence="2">
    <location>
        <begin position="22"/>
        <end position="44"/>
    </location>
</feature>
<dbReference type="SUPFAM" id="SSF48239">
    <property type="entry name" value="Terpenoid cyclases/Protein prenyltransferases"/>
    <property type="match status" value="1"/>
</dbReference>
<dbReference type="EMBL" id="CP017641">
    <property type="protein sequence ID" value="APZ96142.1"/>
    <property type="molecule type" value="Genomic_DNA"/>
</dbReference>
<dbReference type="OrthoDB" id="238862at2"/>